<keyword evidence="1" id="KW-0880">Kelch repeat</keyword>
<proteinExistence type="predicted"/>
<keyword evidence="5" id="KW-1185">Reference proteome</keyword>
<dbReference type="OrthoDB" id="530324at2759"/>
<dbReference type="SMART" id="SM00612">
    <property type="entry name" value="Kelch"/>
    <property type="match status" value="3"/>
</dbReference>
<keyword evidence="2" id="KW-0677">Repeat</keyword>
<organism evidence="4 5">
    <name type="scientific">Chlorella vulgaris</name>
    <name type="common">Green alga</name>
    <dbReference type="NCBI Taxonomy" id="3077"/>
    <lineage>
        <taxon>Eukaryota</taxon>
        <taxon>Viridiplantae</taxon>
        <taxon>Chlorophyta</taxon>
        <taxon>core chlorophytes</taxon>
        <taxon>Trebouxiophyceae</taxon>
        <taxon>Chlorellales</taxon>
        <taxon>Chlorellaceae</taxon>
        <taxon>Chlorella clade</taxon>
        <taxon>Chlorella</taxon>
    </lineage>
</organism>
<dbReference type="PANTHER" id="PTHR45632:SF3">
    <property type="entry name" value="KELCH-LIKE PROTEIN 32"/>
    <property type="match status" value="1"/>
</dbReference>
<evidence type="ECO:0000256" key="1">
    <source>
        <dbReference type="ARBA" id="ARBA00022441"/>
    </source>
</evidence>
<dbReference type="PANTHER" id="PTHR45632">
    <property type="entry name" value="LD33804P"/>
    <property type="match status" value="1"/>
</dbReference>
<dbReference type="Proteomes" id="UP001055712">
    <property type="component" value="Unassembled WGS sequence"/>
</dbReference>
<evidence type="ECO:0000313" key="4">
    <source>
        <dbReference type="EMBL" id="KAI3436855.1"/>
    </source>
</evidence>
<reference evidence="4" key="2">
    <citation type="submission" date="2020-11" db="EMBL/GenBank/DDBJ databases">
        <authorList>
            <person name="Cecchin M."/>
            <person name="Marcolungo L."/>
            <person name="Rossato M."/>
            <person name="Girolomoni L."/>
            <person name="Cosentino E."/>
            <person name="Cuine S."/>
            <person name="Li-Beisson Y."/>
            <person name="Delledonne M."/>
            <person name="Ballottari M."/>
        </authorList>
    </citation>
    <scope>NUCLEOTIDE SEQUENCE</scope>
    <source>
        <strain evidence="4">211/11P</strain>
        <tissue evidence="4">Whole cell</tissue>
    </source>
</reference>
<protein>
    <recommendedName>
        <fullName evidence="6">Galactose oxidase</fullName>
    </recommendedName>
</protein>
<dbReference type="InterPro" id="IPR006652">
    <property type="entry name" value="Kelch_1"/>
</dbReference>
<gene>
    <name evidence="4" type="ORF">D9Q98_006265</name>
</gene>
<dbReference type="InterPro" id="IPR015915">
    <property type="entry name" value="Kelch-typ_b-propeller"/>
</dbReference>
<evidence type="ECO:0000313" key="5">
    <source>
        <dbReference type="Proteomes" id="UP001055712"/>
    </source>
</evidence>
<name>A0A9D4TX69_CHLVU</name>
<reference evidence="4" key="1">
    <citation type="journal article" date="2019" name="Plant J.">
        <title>Chlorella vulgaris genome assembly and annotation reveals the molecular basis for metabolic acclimation to high light conditions.</title>
        <authorList>
            <person name="Cecchin M."/>
            <person name="Marcolungo L."/>
            <person name="Rossato M."/>
            <person name="Girolomoni L."/>
            <person name="Cosentino E."/>
            <person name="Cuine S."/>
            <person name="Li-Beisson Y."/>
            <person name="Delledonne M."/>
            <person name="Ballottari M."/>
        </authorList>
    </citation>
    <scope>NUCLEOTIDE SEQUENCE</scope>
    <source>
        <strain evidence="4">211/11P</strain>
    </source>
</reference>
<sequence>MRARALFFCTCALLLGSQLHGAAAGTWESLTDMPVALGEVSAGLLVSENNQTVLVVLGEGDGGTYLYNTDTQEWRSGAPRQFEGNHIGAEVIGNKLYLFGGLRSGGNQVQIYNLEEDEWQAGAELPYEAGSAATAYIGGKVYFCGGIRDDDTIAECITYDVETDAWEEGAASMPYGVNHAASATYNDLLYVAGGRMGRNRVGPGFDYLQIYDPATNEWELGPPLPVARGGMGKAVVLDGLMYVFGGESDVNGPNDETGLTATNVFTRVDVLDLATLEWTLDTPMTVPRHGIFPVVDRNGAVYLAGGGVRRGNSQSQANTVFTL</sequence>
<dbReference type="Gene3D" id="2.120.10.80">
    <property type="entry name" value="Kelch-type beta propeller"/>
    <property type="match status" value="2"/>
</dbReference>
<comment type="caution">
    <text evidence="4">The sequence shown here is derived from an EMBL/GenBank/DDBJ whole genome shotgun (WGS) entry which is preliminary data.</text>
</comment>
<dbReference type="SUPFAM" id="SSF117281">
    <property type="entry name" value="Kelch motif"/>
    <property type="match status" value="1"/>
</dbReference>
<accession>A0A9D4TX69</accession>
<feature type="signal peptide" evidence="3">
    <location>
        <begin position="1"/>
        <end position="24"/>
    </location>
</feature>
<evidence type="ECO:0000256" key="2">
    <source>
        <dbReference type="ARBA" id="ARBA00022737"/>
    </source>
</evidence>
<keyword evidence="3" id="KW-0732">Signal</keyword>
<dbReference type="EMBL" id="SIDB01000002">
    <property type="protein sequence ID" value="KAI3436855.1"/>
    <property type="molecule type" value="Genomic_DNA"/>
</dbReference>
<evidence type="ECO:0000256" key="3">
    <source>
        <dbReference type="SAM" id="SignalP"/>
    </source>
</evidence>
<dbReference type="Pfam" id="PF24681">
    <property type="entry name" value="Kelch_KLHDC2_KLHL20_DRC7"/>
    <property type="match status" value="1"/>
</dbReference>
<evidence type="ECO:0008006" key="6">
    <source>
        <dbReference type="Google" id="ProtNLM"/>
    </source>
</evidence>
<dbReference type="AlphaFoldDB" id="A0A9D4TX69"/>
<feature type="chain" id="PRO_5038340284" description="Galactose oxidase" evidence="3">
    <location>
        <begin position="25"/>
        <end position="323"/>
    </location>
</feature>